<keyword evidence="1" id="KW-1185">Reference proteome</keyword>
<dbReference type="WBParaSite" id="PgR067_g005_t01">
    <property type="protein sequence ID" value="PgR067_g005_t01"/>
    <property type="gene ID" value="PgR067_g005"/>
</dbReference>
<sequence>MVAKKPYVSMTSCRVSLMRPFETAEDDRWVMQQVPPPAAELKLCTKTIFNVLSTTAAKNRMTACSWTKKLHIVVRSFGPSAIGLIIGMRTAEYCSGAYAAPKRAQLRSLFASWLPPSKAMVPLFYQRENEASLGGVEGTSAFSRKKTSPLIVISSSSNDR</sequence>
<organism evidence="1 2">
    <name type="scientific">Parascaris univalens</name>
    <name type="common">Nematode worm</name>
    <dbReference type="NCBI Taxonomy" id="6257"/>
    <lineage>
        <taxon>Eukaryota</taxon>
        <taxon>Metazoa</taxon>
        <taxon>Ecdysozoa</taxon>
        <taxon>Nematoda</taxon>
        <taxon>Chromadorea</taxon>
        <taxon>Rhabditida</taxon>
        <taxon>Spirurina</taxon>
        <taxon>Ascaridomorpha</taxon>
        <taxon>Ascaridoidea</taxon>
        <taxon>Ascarididae</taxon>
        <taxon>Parascaris</taxon>
    </lineage>
</organism>
<accession>A0A915BY38</accession>
<dbReference type="Proteomes" id="UP000887569">
    <property type="component" value="Unplaced"/>
</dbReference>
<name>A0A915BY38_PARUN</name>
<evidence type="ECO:0000313" key="2">
    <source>
        <dbReference type="WBParaSite" id="PgR067_g005_t01"/>
    </source>
</evidence>
<evidence type="ECO:0000313" key="1">
    <source>
        <dbReference type="Proteomes" id="UP000887569"/>
    </source>
</evidence>
<dbReference type="AlphaFoldDB" id="A0A915BY38"/>
<reference evidence="2" key="1">
    <citation type="submission" date="2022-11" db="UniProtKB">
        <authorList>
            <consortium name="WormBaseParasite"/>
        </authorList>
    </citation>
    <scope>IDENTIFICATION</scope>
</reference>
<protein>
    <submittedName>
        <fullName evidence="2">Uncharacterized protein</fullName>
    </submittedName>
</protein>
<proteinExistence type="predicted"/>